<sequence length="386" mass="40490">MSFPSLTIGDLFLPVALVQGGMGVGISLSGLASAVAASGGLGVISAAGIGVKEPDFSSNYIEANNRTLAREIRAVRAKTAGALGVNIMVAMANFADLVKTALRENVDVIFSGAGLPLDLPSYLTEGSKTKLVPIISSARAAVILCKKWLSRFGRTPDAFVVEGPMAGGHLGFKAEQIDDPAFALEKLVTEVVAGLGPYTAPNGLPIPVIAAGGVYTGADIRRFITLGAAGVQMGTRFVATDECDADERFKQTYIAATEQDLVIIKSPVGMPGRAIRNGFLERVANGDKTPSSCPYHCIHSCEHGKAPYCITLALANAQRGRLTQGFAFAGQNAWRVDRIMPVAELFEELTAQYAQAEAAALLPQNQEVGEQDATQADIVRPLAASL</sequence>
<evidence type="ECO:0000256" key="1">
    <source>
        <dbReference type="ARBA" id="ARBA00022630"/>
    </source>
</evidence>
<dbReference type="OrthoDB" id="9778912at2"/>
<evidence type="ECO:0000256" key="2">
    <source>
        <dbReference type="ARBA" id="ARBA00022643"/>
    </source>
</evidence>
<protein>
    <submittedName>
        <fullName evidence="4">2-nitropropane dioxygenase NPD</fullName>
    </submittedName>
</protein>
<name>E1JQW8_SOLFR</name>
<dbReference type="InterPro" id="IPR004136">
    <property type="entry name" value="NMO"/>
</dbReference>
<dbReference type="EMBL" id="AECZ01000001">
    <property type="protein sequence ID" value="EFL52969.1"/>
    <property type="molecule type" value="Genomic_DNA"/>
</dbReference>
<organism evidence="4 5">
    <name type="scientific">Solidesulfovibrio fructosivorans JJ]</name>
    <dbReference type="NCBI Taxonomy" id="596151"/>
    <lineage>
        <taxon>Bacteria</taxon>
        <taxon>Pseudomonadati</taxon>
        <taxon>Thermodesulfobacteriota</taxon>
        <taxon>Desulfovibrionia</taxon>
        <taxon>Desulfovibrionales</taxon>
        <taxon>Desulfovibrionaceae</taxon>
        <taxon>Solidesulfovibrio</taxon>
    </lineage>
</organism>
<evidence type="ECO:0000313" key="4">
    <source>
        <dbReference type="EMBL" id="EFL52969.1"/>
    </source>
</evidence>
<dbReference type="SUPFAM" id="SSF51412">
    <property type="entry name" value="Inosine monophosphate dehydrogenase (IMPDH)"/>
    <property type="match status" value="1"/>
</dbReference>
<dbReference type="PANTHER" id="PTHR32332">
    <property type="entry name" value="2-NITROPROPANE DIOXYGENASE"/>
    <property type="match status" value="1"/>
</dbReference>
<accession>E1JQW8</accession>
<keyword evidence="3" id="KW-0560">Oxidoreductase</keyword>
<dbReference type="eggNOG" id="COG2070">
    <property type="taxonomic scope" value="Bacteria"/>
</dbReference>
<reference evidence="4 5" key="1">
    <citation type="submission" date="2010-08" db="EMBL/GenBank/DDBJ databases">
        <title>The draft genome of Desulfovibrio fructosovorans JJ.</title>
        <authorList>
            <consortium name="US DOE Joint Genome Institute (JGI-PGF)"/>
            <person name="Lucas S."/>
            <person name="Copeland A."/>
            <person name="Lapidus A."/>
            <person name="Cheng J.-F."/>
            <person name="Bruce D."/>
            <person name="Goodwin L."/>
            <person name="Pitluck S."/>
            <person name="Land M.L."/>
            <person name="Hauser L."/>
            <person name="Chang Y.-J."/>
            <person name="Jeffries C."/>
            <person name="Wall J.D."/>
            <person name="Stahl D.A."/>
            <person name="Arkin A.P."/>
            <person name="Dehal P."/>
            <person name="Stolyar S.M."/>
            <person name="Hazen T.C."/>
            <person name="Woyke T.J."/>
        </authorList>
    </citation>
    <scope>NUCLEOTIDE SEQUENCE [LARGE SCALE GENOMIC DNA]</scope>
    <source>
        <strain evidence="4 5">JJ</strain>
    </source>
</reference>
<evidence type="ECO:0000313" key="5">
    <source>
        <dbReference type="Proteomes" id="UP000006250"/>
    </source>
</evidence>
<proteinExistence type="predicted"/>
<dbReference type="STRING" id="596151.DesfrDRAFT_0017"/>
<dbReference type="GO" id="GO:0018580">
    <property type="term" value="F:nitronate monooxygenase activity"/>
    <property type="evidence" value="ECO:0007669"/>
    <property type="project" value="InterPro"/>
</dbReference>
<dbReference type="CDD" id="cd04730">
    <property type="entry name" value="NPD_like"/>
    <property type="match status" value="1"/>
</dbReference>
<dbReference type="InterPro" id="IPR013785">
    <property type="entry name" value="Aldolase_TIM"/>
</dbReference>
<dbReference type="Proteomes" id="UP000006250">
    <property type="component" value="Unassembled WGS sequence"/>
</dbReference>
<dbReference type="AlphaFoldDB" id="E1JQW8"/>
<keyword evidence="2" id="KW-0288">FMN</keyword>
<keyword evidence="5" id="KW-1185">Reference proteome</keyword>
<dbReference type="RefSeq" id="WP_005989918.1">
    <property type="nucleotide sequence ID" value="NZ_AECZ01000001.1"/>
</dbReference>
<dbReference type="PANTHER" id="PTHR32332:SF18">
    <property type="entry name" value="2-NITROPROPANE DIOXYGENASE"/>
    <property type="match status" value="1"/>
</dbReference>
<comment type="caution">
    <text evidence="4">The sequence shown here is derived from an EMBL/GenBank/DDBJ whole genome shotgun (WGS) entry which is preliminary data.</text>
</comment>
<dbReference type="Gene3D" id="3.20.20.70">
    <property type="entry name" value="Aldolase class I"/>
    <property type="match status" value="1"/>
</dbReference>
<dbReference type="GO" id="GO:0051213">
    <property type="term" value="F:dioxygenase activity"/>
    <property type="evidence" value="ECO:0007669"/>
    <property type="project" value="UniProtKB-KW"/>
</dbReference>
<dbReference type="Pfam" id="PF03060">
    <property type="entry name" value="NMO"/>
    <property type="match status" value="1"/>
</dbReference>
<gene>
    <name evidence="4" type="ORF">DesfrDRAFT_0017</name>
</gene>
<keyword evidence="1" id="KW-0285">Flavoprotein</keyword>
<evidence type="ECO:0000256" key="3">
    <source>
        <dbReference type="ARBA" id="ARBA00023002"/>
    </source>
</evidence>
<keyword evidence="4" id="KW-0223">Dioxygenase</keyword>